<name>A0A8J7Q5U0_9BACT</name>
<dbReference type="RefSeq" id="WP_207860982.1">
    <property type="nucleotide sequence ID" value="NZ_JAFREP010000021.1"/>
</dbReference>
<dbReference type="GO" id="GO:0000049">
    <property type="term" value="F:tRNA binding"/>
    <property type="evidence" value="ECO:0007669"/>
    <property type="project" value="TreeGrafter"/>
</dbReference>
<evidence type="ECO:0000256" key="3">
    <source>
        <dbReference type="ARBA" id="ARBA00022840"/>
    </source>
</evidence>
<accession>A0A8J7Q5U0</accession>
<dbReference type="SUPFAM" id="SSF55681">
    <property type="entry name" value="Class II aaRS and biotin synthetases"/>
    <property type="match status" value="1"/>
</dbReference>
<dbReference type="GO" id="GO:0005829">
    <property type="term" value="C:cytosol"/>
    <property type="evidence" value="ECO:0007669"/>
    <property type="project" value="TreeGrafter"/>
</dbReference>
<dbReference type="AlphaFoldDB" id="A0A8J7Q5U0"/>
<dbReference type="GO" id="GO:0006430">
    <property type="term" value="P:lysyl-tRNA aminoacylation"/>
    <property type="evidence" value="ECO:0007669"/>
    <property type="project" value="InterPro"/>
</dbReference>
<dbReference type="Proteomes" id="UP000664417">
    <property type="component" value="Unassembled WGS sequence"/>
</dbReference>
<comment type="caution">
    <text evidence="5">The sequence shown here is derived from an EMBL/GenBank/DDBJ whole genome shotgun (WGS) entry which is preliminary data.</text>
</comment>
<evidence type="ECO:0000259" key="4">
    <source>
        <dbReference type="PROSITE" id="PS50862"/>
    </source>
</evidence>
<proteinExistence type="predicted"/>
<sequence>MPQHIGSFKSRISIAAFLRSGHGLVAGRVTWRKTGDASGAAVLQDDSGSLPLPAAVAVQLPSASPSWAAIRLDHDGWHLVYQAPIAVNEATGPLFAKQAMLKRRGRIHQKVRRFFLNADFLECDTPVKVACPGMEPYLDTFAAGDQWLRTSPELHMKRLLAGGLEKVFQFAASFRAGDIGRMHREEFIMLEWYRLWADLDRLQEDVQGLFAELAEEATDPAYFRRPIEVVTCAGLFERYLDLPLRDHHNRDPLRACLEAKGLPWSEEDDWDTLYFQLFLNFIEPRLGFEQPTLVTAYPASQAALAKKMPVVAGEMPACYRFEIYVKGIELANAFYEVTDHGVQRARFAADQEERRALGKAVYPMDEAFLAALASGMPPAAGIALGLDRLVLALLGGDDLATILPF</sequence>
<organism evidence="5 6">
    <name type="scientific">Acanthopleuribacter pedis</name>
    <dbReference type="NCBI Taxonomy" id="442870"/>
    <lineage>
        <taxon>Bacteria</taxon>
        <taxon>Pseudomonadati</taxon>
        <taxon>Acidobacteriota</taxon>
        <taxon>Holophagae</taxon>
        <taxon>Acanthopleuribacterales</taxon>
        <taxon>Acanthopleuribacteraceae</taxon>
        <taxon>Acanthopleuribacter</taxon>
    </lineage>
</organism>
<dbReference type="InterPro" id="IPR006195">
    <property type="entry name" value="aa-tRNA-synth_II"/>
</dbReference>
<keyword evidence="2" id="KW-0547">Nucleotide-binding</keyword>
<keyword evidence="1" id="KW-0436">Ligase</keyword>
<evidence type="ECO:0000256" key="1">
    <source>
        <dbReference type="ARBA" id="ARBA00022598"/>
    </source>
</evidence>
<dbReference type="PANTHER" id="PTHR42918">
    <property type="entry name" value="LYSYL-TRNA SYNTHETASE"/>
    <property type="match status" value="1"/>
</dbReference>
<dbReference type="PROSITE" id="PS50862">
    <property type="entry name" value="AA_TRNA_LIGASE_II"/>
    <property type="match status" value="1"/>
</dbReference>
<dbReference type="Pfam" id="PF00152">
    <property type="entry name" value="tRNA-synt_2"/>
    <property type="match status" value="1"/>
</dbReference>
<dbReference type="InterPro" id="IPR004364">
    <property type="entry name" value="Aa-tRNA-synt_II"/>
</dbReference>
<dbReference type="Gene3D" id="3.30.930.10">
    <property type="entry name" value="Bira Bifunctional Protein, Domain 2"/>
    <property type="match status" value="1"/>
</dbReference>
<evidence type="ECO:0000313" key="6">
    <source>
        <dbReference type="Proteomes" id="UP000664417"/>
    </source>
</evidence>
<protein>
    <submittedName>
        <fullName evidence="5">EF-P lysine aminoacylase GenX</fullName>
    </submittedName>
</protein>
<evidence type="ECO:0000313" key="5">
    <source>
        <dbReference type="EMBL" id="MBO1321007.1"/>
    </source>
</evidence>
<evidence type="ECO:0000256" key="2">
    <source>
        <dbReference type="ARBA" id="ARBA00022741"/>
    </source>
</evidence>
<dbReference type="NCBIfam" id="TIGR00462">
    <property type="entry name" value="genX"/>
    <property type="match status" value="1"/>
</dbReference>
<dbReference type="PRINTS" id="PR00982">
    <property type="entry name" value="TRNASYNTHLYS"/>
</dbReference>
<dbReference type="InterPro" id="IPR004525">
    <property type="entry name" value="EpmA"/>
</dbReference>
<dbReference type="EMBL" id="JAFREP010000021">
    <property type="protein sequence ID" value="MBO1321007.1"/>
    <property type="molecule type" value="Genomic_DNA"/>
</dbReference>
<reference evidence="5" key="1">
    <citation type="submission" date="2021-03" db="EMBL/GenBank/DDBJ databases">
        <authorList>
            <person name="Wang G."/>
        </authorList>
    </citation>
    <scope>NUCLEOTIDE SEQUENCE</scope>
    <source>
        <strain evidence="5">KCTC 12899</strain>
    </source>
</reference>
<dbReference type="InterPro" id="IPR018149">
    <property type="entry name" value="Lys-tRNA-synth_II_C"/>
</dbReference>
<gene>
    <name evidence="5" type="primary">genX</name>
    <name evidence="5" type="ORF">J3U88_21190</name>
</gene>
<feature type="domain" description="Aminoacyl-transfer RNA synthetases class-II family profile" evidence="4">
    <location>
        <begin position="106"/>
        <end position="404"/>
    </location>
</feature>
<dbReference type="InterPro" id="IPR045864">
    <property type="entry name" value="aa-tRNA-synth_II/BPL/LPL"/>
</dbReference>
<keyword evidence="3" id="KW-0067">ATP-binding</keyword>
<keyword evidence="6" id="KW-1185">Reference proteome</keyword>
<dbReference type="GO" id="GO:0004824">
    <property type="term" value="F:lysine-tRNA ligase activity"/>
    <property type="evidence" value="ECO:0007669"/>
    <property type="project" value="InterPro"/>
</dbReference>
<dbReference type="PANTHER" id="PTHR42918:SF6">
    <property type="entry name" value="ELONGATION FACTOR P--(R)-BETA-LYSINE LIGASE"/>
    <property type="match status" value="1"/>
</dbReference>
<dbReference type="GO" id="GO:0005524">
    <property type="term" value="F:ATP binding"/>
    <property type="evidence" value="ECO:0007669"/>
    <property type="project" value="UniProtKB-KW"/>
</dbReference>